<evidence type="ECO:0000313" key="2">
    <source>
        <dbReference type="EMBL" id="KAF8785438.1"/>
    </source>
</evidence>
<dbReference type="Proteomes" id="UP000807504">
    <property type="component" value="Unassembled WGS sequence"/>
</dbReference>
<reference evidence="2" key="1">
    <citation type="journal article" date="2020" name="bioRxiv">
        <title>Chromosome-level reference genome of the European wasp spider Argiope bruennichi: a resource for studies on range expansion and evolutionary adaptation.</title>
        <authorList>
            <person name="Sheffer M.M."/>
            <person name="Hoppe A."/>
            <person name="Krehenwinkel H."/>
            <person name="Uhl G."/>
            <person name="Kuss A.W."/>
            <person name="Jensen L."/>
            <person name="Jensen C."/>
            <person name="Gillespie R.G."/>
            <person name="Hoff K.J."/>
            <person name="Prost S."/>
        </authorList>
    </citation>
    <scope>NUCLEOTIDE SEQUENCE</scope>
</reference>
<name>A0A8T0F550_ARGBR</name>
<protein>
    <submittedName>
        <fullName evidence="2">Uncharacterized protein</fullName>
    </submittedName>
</protein>
<evidence type="ECO:0000313" key="3">
    <source>
        <dbReference type="Proteomes" id="UP000807504"/>
    </source>
</evidence>
<dbReference type="EMBL" id="JABXBU010000030">
    <property type="protein sequence ID" value="KAF8785438.1"/>
    <property type="molecule type" value="Genomic_DNA"/>
</dbReference>
<accession>A0A8T0F550</accession>
<feature type="region of interest" description="Disordered" evidence="1">
    <location>
        <begin position="1"/>
        <end position="42"/>
    </location>
</feature>
<comment type="caution">
    <text evidence="2">The sequence shown here is derived from an EMBL/GenBank/DDBJ whole genome shotgun (WGS) entry which is preliminary data.</text>
</comment>
<keyword evidence="3" id="KW-1185">Reference proteome</keyword>
<dbReference type="AlphaFoldDB" id="A0A8T0F550"/>
<feature type="compositionally biased region" description="Acidic residues" evidence="1">
    <location>
        <begin position="222"/>
        <end position="275"/>
    </location>
</feature>
<evidence type="ECO:0000256" key="1">
    <source>
        <dbReference type="SAM" id="MobiDB-lite"/>
    </source>
</evidence>
<feature type="region of interest" description="Disordered" evidence="1">
    <location>
        <begin position="209"/>
        <end position="285"/>
    </location>
</feature>
<organism evidence="2 3">
    <name type="scientific">Argiope bruennichi</name>
    <name type="common">Wasp spider</name>
    <name type="synonym">Aranea bruennichi</name>
    <dbReference type="NCBI Taxonomy" id="94029"/>
    <lineage>
        <taxon>Eukaryota</taxon>
        <taxon>Metazoa</taxon>
        <taxon>Ecdysozoa</taxon>
        <taxon>Arthropoda</taxon>
        <taxon>Chelicerata</taxon>
        <taxon>Arachnida</taxon>
        <taxon>Araneae</taxon>
        <taxon>Araneomorphae</taxon>
        <taxon>Entelegynae</taxon>
        <taxon>Araneoidea</taxon>
        <taxon>Araneidae</taxon>
        <taxon>Argiope</taxon>
    </lineage>
</organism>
<reference evidence="2" key="2">
    <citation type="submission" date="2020-06" db="EMBL/GenBank/DDBJ databases">
        <authorList>
            <person name="Sheffer M."/>
        </authorList>
    </citation>
    <scope>NUCLEOTIDE SEQUENCE</scope>
</reference>
<feature type="compositionally biased region" description="Basic and acidic residues" evidence="1">
    <location>
        <begin position="1"/>
        <end position="10"/>
    </location>
</feature>
<gene>
    <name evidence="2" type="ORF">HNY73_010973</name>
</gene>
<proteinExistence type="predicted"/>
<sequence>MEEERKYHEDSEPEVILIESSEEADADGNNENLDIEHAINSEEISVSRDERLYREIPNVEEPEVIFIESSEEADASCGDKNENLEIEHAINSEEISVSRDERLYREIPNVEEPEIIYIESSEEADASCGDKNENLEIEHAINSEEISVSRDARLYREIRNVEDGGASCSYTFNDKKKPVLEDRKHFLESLGLVKRAVYFDIPSYARQPNFPFLGSGGNIQNSDEDTTDEENDSDEEDVYDEEDSDEEDDYDEEDYDEEDSGEEADDEASDGEESANLEIEHAINSEEISVSRDERLYRNTNVEDCRASCSYTFTDKKKSLVKDKKHLWKSRYMLKRVSRDTPSGQNPRFRSAWQPSSGVLRSRASIRRVQAAVELVATVYLWSDSAIVLSRTQKDPIGLKTYVQTGCIYSN</sequence>